<evidence type="ECO:0000313" key="3">
    <source>
        <dbReference type="Proteomes" id="UP000730482"/>
    </source>
</evidence>
<comment type="caution">
    <text evidence="2">The sequence shown here is derived from an EMBL/GenBank/DDBJ whole genome shotgun (WGS) entry which is preliminary data.</text>
</comment>
<feature type="domain" description="Roadblock/LAMTOR2" evidence="1">
    <location>
        <begin position="13"/>
        <end position="103"/>
    </location>
</feature>
<keyword evidence="3" id="KW-1185">Reference proteome</keyword>
<accession>A0ABS5L564</accession>
<dbReference type="PANTHER" id="PTHR36222:SF1">
    <property type="entry name" value="SERINE PROTEASE INHIBITOR RV3364C"/>
    <property type="match status" value="1"/>
</dbReference>
<sequence length="145" mass="15109">MSLMPSSPPDNLDWLLNDFALRVPGVVHALAVSADGLVVAASSDLTDEQAENLAAVASGLVGLLAGAARLLHASPVQSNLTELLGGFLFSMAVSDGASLLVFARRECDIGQVSYTMAELINQVGAALTPMARSRMLAREAAGRFR</sequence>
<evidence type="ECO:0000259" key="1">
    <source>
        <dbReference type="SMART" id="SM00960"/>
    </source>
</evidence>
<gene>
    <name evidence="2" type="ORF">KGQ19_42080</name>
</gene>
<organism evidence="2 3">
    <name type="scientific">Catenulispora pinistramenti</name>
    <dbReference type="NCBI Taxonomy" id="2705254"/>
    <lineage>
        <taxon>Bacteria</taxon>
        <taxon>Bacillati</taxon>
        <taxon>Actinomycetota</taxon>
        <taxon>Actinomycetes</taxon>
        <taxon>Catenulisporales</taxon>
        <taxon>Catenulisporaceae</taxon>
        <taxon>Catenulispora</taxon>
    </lineage>
</organism>
<dbReference type="Proteomes" id="UP000730482">
    <property type="component" value="Unassembled WGS sequence"/>
</dbReference>
<protein>
    <submittedName>
        <fullName evidence="2">Roadblock/LC7 domain-containing protein</fullName>
    </submittedName>
</protein>
<dbReference type="PANTHER" id="PTHR36222">
    <property type="entry name" value="SERINE PROTEASE INHIBITOR RV3364C"/>
    <property type="match status" value="1"/>
</dbReference>
<dbReference type="Pfam" id="PF03259">
    <property type="entry name" value="Robl_LC7"/>
    <property type="match status" value="1"/>
</dbReference>
<dbReference type="InterPro" id="IPR053141">
    <property type="entry name" value="Mycobact_SerProt_Inhib_Rv3364c"/>
</dbReference>
<dbReference type="SUPFAM" id="SSF103196">
    <property type="entry name" value="Roadblock/LC7 domain"/>
    <property type="match status" value="1"/>
</dbReference>
<dbReference type="SMART" id="SM00960">
    <property type="entry name" value="Robl_LC7"/>
    <property type="match status" value="1"/>
</dbReference>
<dbReference type="RefSeq" id="WP_212020054.1">
    <property type="nucleotide sequence ID" value="NZ_JAAFYZ010000256.1"/>
</dbReference>
<name>A0ABS5L564_9ACTN</name>
<reference evidence="2 3" key="1">
    <citation type="submission" date="2020-02" db="EMBL/GenBank/DDBJ databases">
        <title>Acidophilic actinobacteria isolated from forest soil.</title>
        <authorList>
            <person name="Golinska P."/>
        </authorList>
    </citation>
    <scope>NUCLEOTIDE SEQUENCE [LARGE SCALE GENOMIC DNA]</scope>
    <source>
        <strain evidence="2 3">NL8</strain>
    </source>
</reference>
<dbReference type="InterPro" id="IPR004942">
    <property type="entry name" value="Roadblock/LAMTOR2_dom"/>
</dbReference>
<evidence type="ECO:0000313" key="2">
    <source>
        <dbReference type="EMBL" id="MBS2553462.1"/>
    </source>
</evidence>
<dbReference type="EMBL" id="JAAFYZ010000256">
    <property type="protein sequence ID" value="MBS2553462.1"/>
    <property type="molecule type" value="Genomic_DNA"/>
</dbReference>
<dbReference type="Gene3D" id="3.30.450.30">
    <property type="entry name" value="Dynein light chain 2a, cytoplasmic"/>
    <property type="match status" value="1"/>
</dbReference>
<proteinExistence type="predicted"/>